<sequence>MSHYENAVRIVKTLTGKGHTAYFAGGWVRDHLMGHDSDDIDIATSASPEEILDLFPNTLVVGIAFGVVIVLMEGHAYEVATFRKDMEYENGRSPSRIEWCAPREDALRRDFTINGMFYDPLEQKIYDYVGGVEDIKKRVIKTIGDPYERFREDRLRMVRAFRFSLRFGFPIDRLTQEAIRANADTLFPSVAMERIWQEFQKMAKYEHLDTAFIEMMRLDLLPVIFPTLKGMHLNELKANVSSYKYFPENCSPILYIAHLFPGSKLKDLLELARYLKVSGEDADLLETLSIVRALLRERKGENLVEWVAFFSRKGAEMILQTELAFLPHEERERELAKMKRIVEEYRDHIQRLVDKKPIVTGRMLQDEGLKPGKEMGLLIKEAERIAVMVNAKESREVLAQLKKHPLWPKAKDL</sequence>
<gene>
    <name evidence="12" type="primary">pcnb1</name>
    <name evidence="12" type="ORF">ELAC_0070</name>
</gene>
<dbReference type="InterPro" id="IPR043519">
    <property type="entry name" value="NT_sf"/>
</dbReference>
<keyword evidence="5" id="KW-0479">Metal-binding</keyword>
<evidence type="ECO:0000313" key="13">
    <source>
        <dbReference type="Proteomes" id="UP000220251"/>
    </source>
</evidence>
<evidence type="ECO:0000256" key="9">
    <source>
        <dbReference type="SAM" id="Coils"/>
    </source>
</evidence>
<dbReference type="RefSeq" id="WP_098037288.1">
    <property type="nucleotide sequence ID" value="NZ_CWGJ01000001.1"/>
</dbReference>
<dbReference type="Proteomes" id="UP000220251">
    <property type="component" value="Unassembled WGS sequence"/>
</dbReference>
<dbReference type="PANTHER" id="PTHR46173">
    <property type="entry name" value="CCA TRNA NUCLEOTIDYLTRANSFERASE 1, MITOCHONDRIAL"/>
    <property type="match status" value="1"/>
</dbReference>
<dbReference type="GO" id="GO:1990817">
    <property type="term" value="F:poly(A) RNA polymerase activity"/>
    <property type="evidence" value="ECO:0007669"/>
    <property type="project" value="UniProtKB-EC"/>
</dbReference>
<dbReference type="Gene3D" id="1.10.3090.10">
    <property type="entry name" value="cca-adding enzyme, domain 2"/>
    <property type="match status" value="1"/>
</dbReference>
<evidence type="ECO:0000259" key="10">
    <source>
        <dbReference type="Pfam" id="PF01743"/>
    </source>
</evidence>
<keyword evidence="7" id="KW-0460">Magnesium</keyword>
<dbReference type="InterPro" id="IPR050264">
    <property type="entry name" value="Bact_CCA-adding_enz_type3_sf"/>
</dbReference>
<evidence type="ECO:0000256" key="8">
    <source>
        <dbReference type="RuleBase" id="RU003953"/>
    </source>
</evidence>
<keyword evidence="9" id="KW-0175">Coiled coil</keyword>
<dbReference type="Gene3D" id="3.30.460.10">
    <property type="entry name" value="Beta Polymerase, domain 2"/>
    <property type="match status" value="1"/>
</dbReference>
<feature type="domain" description="tRNA nucleotidyltransferase/poly(A) polymerase RNA and SrmB- binding" evidence="11">
    <location>
        <begin position="168"/>
        <end position="228"/>
    </location>
</feature>
<dbReference type="GO" id="GO:0000166">
    <property type="term" value="F:nucleotide binding"/>
    <property type="evidence" value="ECO:0007669"/>
    <property type="project" value="UniProtKB-KW"/>
</dbReference>
<dbReference type="GO" id="GO:0000049">
    <property type="term" value="F:tRNA binding"/>
    <property type="evidence" value="ECO:0007669"/>
    <property type="project" value="TreeGrafter"/>
</dbReference>
<dbReference type="AlphaFoldDB" id="A0A0H5DNQ1"/>
<organism evidence="12 13">
    <name type="scientific">Estrella lausannensis</name>
    <dbReference type="NCBI Taxonomy" id="483423"/>
    <lineage>
        <taxon>Bacteria</taxon>
        <taxon>Pseudomonadati</taxon>
        <taxon>Chlamydiota</taxon>
        <taxon>Chlamydiia</taxon>
        <taxon>Parachlamydiales</taxon>
        <taxon>Candidatus Criblamydiaceae</taxon>
        <taxon>Estrella</taxon>
    </lineage>
</organism>
<comment type="cofactor">
    <cofactor evidence="1">
        <name>Mg(2+)</name>
        <dbReference type="ChEBI" id="CHEBI:18420"/>
    </cofactor>
</comment>
<keyword evidence="2 8" id="KW-0808">Transferase</keyword>
<dbReference type="OrthoDB" id="9805698at2"/>
<dbReference type="EMBL" id="CWGJ01000001">
    <property type="protein sequence ID" value="CRX37433.1"/>
    <property type="molecule type" value="Genomic_DNA"/>
</dbReference>
<dbReference type="GO" id="GO:0046872">
    <property type="term" value="F:metal ion binding"/>
    <property type="evidence" value="ECO:0007669"/>
    <property type="project" value="UniProtKB-KW"/>
</dbReference>
<dbReference type="Pfam" id="PF12627">
    <property type="entry name" value="PolyA_pol_RNAbd"/>
    <property type="match status" value="1"/>
</dbReference>
<dbReference type="Pfam" id="PF01743">
    <property type="entry name" value="PolyA_pol"/>
    <property type="match status" value="1"/>
</dbReference>
<evidence type="ECO:0000256" key="3">
    <source>
        <dbReference type="ARBA" id="ARBA00022694"/>
    </source>
</evidence>
<dbReference type="PANTHER" id="PTHR46173:SF1">
    <property type="entry name" value="CCA TRNA NUCLEOTIDYLTRANSFERASE 1, MITOCHONDRIAL"/>
    <property type="match status" value="1"/>
</dbReference>
<evidence type="ECO:0000313" key="12">
    <source>
        <dbReference type="EMBL" id="CRX37433.1"/>
    </source>
</evidence>
<evidence type="ECO:0000256" key="7">
    <source>
        <dbReference type="ARBA" id="ARBA00022842"/>
    </source>
</evidence>
<accession>A0A0H5DNQ1</accession>
<dbReference type="GO" id="GO:0008033">
    <property type="term" value="P:tRNA processing"/>
    <property type="evidence" value="ECO:0007669"/>
    <property type="project" value="UniProtKB-KW"/>
</dbReference>
<dbReference type="InterPro" id="IPR002646">
    <property type="entry name" value="PolA_pol_head_dom"/>
</dbReference>
<dbReference type="InterPro" id="IPR032828">
    <property type="entry name" value="PolyA_RNA-bd"/>
</dbReference>
<reference evidence="13" key="1">
    <citation type="submission" date="2015-06" db="EMBL/GenBank/DDBJ databases">
        <authorList>
            <person name="Bertelli C."/>
        </authorList>
    </citation>
    <scope>NUCLEOTIDE SEQUENCE [LARGE SCALE GENOMIC DNA]</scope>
    <source>
        <strain evidence="13">CRIB-30</strain>
    </source>
</reference>
<keyword evidence="6" id="KW-0547">Nucleotide-binding</keyword>
<keyword evidence="4 12" id="KW-0548">Nucleotidyltransferase</keyword>
<dbReference type="SUPFAM" id="SSF81301">
    <property type="entry name" value="Nucleotidyltransferase"/>
    <property type="match status" value="1"/>
</dbReference>
<evidence type="ECO:0000256" key="4">
    <source>
        <dbReference type="ARBA" id="ARBA00022695"/>
    </source>
</evidence>
<keyword evidence="3" id="KW-0819">tRNA processing</keyword>
<dbReference type="EC" id="2.7.7.19" evidence="12"/>
<proteinExistence type="inferred from homology"/>
<dbReference type="SUPFAM" id="SSF81891">
    <property type="entry name" value="Poly A polymerase C-terminal region-like"/>
    <property type="match status" value="1"/>
</dbReference>
<evidence type="ECO:0000256" key="6">
    <source>
        <dbReference type="ARBA" id="ARBA00022741"/>
    </source>
</evidence>
<evidence type="ECO:0000256" key="1">
    <source>
        <dbReference type="ARBA" id="ARBA00001946"/>
    </source>
</evidence>
<evidence type="ECO:0000256" key="2">
    <source>
        <dbReference type="ARBA" id="ARBA00022679"/>
    </source>
</evidence>
<evidence type="ECO:0000259" key="11">
    <source>
        <dbReference type="Pfam" id="PF12627"/>
    </source>
</evidence>
<protein>
    <submittedName>
        <fullName evidence="12">Poly ( A) polymerase</fullName>
        <ecNumber evidence="12">2.7.7.19</ecNumber>
    </submittedName>
</protein>
<evidence type="ECO:0000256" key="5">
    <source>
        <dbReference type="ARBA" id="ARBA00022723"/>
    </source>
</evidence>
<name>A0A0H5DNQ1_9BACT</name>
<feature type="coiled-coil region" evidence="9">
    <location>
        <begin position="328"/>
        <end position="355"/>
    </location>
</feature>
<keyword evidence="8" id="KW-0694">RNA-binding</keyword>
<feature type="domain" description="Poly A polymerase head" evidence="10">
    <location>
        <begin position="21"/>
        <end position="140"/>
    </location>
</feature>
<comment type="similarity">
    <text evidence="8">Belongs to the tRNA nucleotidyltransferase/poly(A) polymerase family.</text>
</comment>
<keyword evidence="13" id="KW-1185">Reference proteome</keyword>
<dbReference type="CDD" id="cd05398">
    <property type="entry name" value="NT_ClassII-CCAase"/>
    <property type="match status" value="1"/>
</dbReference>